<organism evidence="3 4">
    <name type="scientific">Coccomyxa viridis</name>
    <dbReference type="NCBI Taxonomy" id="1274662"/>
    <lineage>
        <taxon>Eukaryota</taxon>
        <taxon>Viridiplantae</taxon>
        <taxon>Chlorophyta</taxon>
        <taxon>core chlorophytes</taxon>
        <taxon>Trebouxiophyceae</taxon>
        <taxon>Trebouxiophyceae incertae sedis</taxon>
        <taxon>Coccomyxaceae</taxon>
        <taxon>Coccomyxa</taxon>
    </lineage>
</organism>
<dbReference type="EMBL" id="CAUYUE010000010">
    <property type="protein sequence ID" value="CAK0784239.1"/>
    <property type="molecule type" value="Genomic_DNA"/>
</dbReference>
<dbReference type="Proteomes" id="UP001314263">
    <property type="component" value="Unassembled WGS sequence"/>
</dbReference>
<evidence type="ECO:0000313" key="3">
    <source>
        <dbReference type="EMBL" id="CAK0784239.1"/>
    </source>
</evidence>
<proteinExistence type="predicted"/>
<dbReference type="Gene3D" id="2.60.40.10">
    <property type="entry name" value="Immunoglobulins"/>
    <property type="match status" value="1"/>
</dbReference>
<sequence length="228" mass="25280">MMSSKNLSLTAAASPSPFHRRPARHNASKGLYPDGCAAQQIHHEARISLCVNYHCEWGQQVVLVGSSQRLGNWQADDGLEMQWNEGDVWTIDLDLPLENGIDMEYKYVIRGPDGHITWKPGSNYNIALPGEDSANWLQIAVAIRDAWDGASRCIEIDHHESERISMEQALNKLDAMVNEAMTIETGPGAPERLAADLEVAAAAKQALEILRLVQAKEAPNILPHRQEE</sequence>
<dbReference type="PANTHER" id="PTHR15048:SF0">
    <property type="entry name" value="STARCH-BINDING DOMAIN-CONTAINING PROTEIN 1"/>
    <property type="match status" value="1"/>
</dbReference>
<dbReference type="PROSITE" id="PS51166">
    <property type="entry name" value="CBM20"/>
    <property type="match status" value="1"/>
</dbReference>
<dbReference type="CDD" id="cd05467">
    <property type="entry name" value="CBM20"/>
    <property type="match status" value="1"/>
</dbReference>
<evidence type="ECO:0000313" key="4">
    <source>
        <dbReference type="Proteomes" id="UP001314263"/>
    </source>
</evidence>
<dbReference type="GO" id="GO:0016020">
    <property type="term" value="C:membrane"/>
    <property type="evidence" value="ECO:0007669"/>
    <property type="project" value="TreeGrafter"/>
</dbReference>
<accession>A0AAV1IAY4</accession>
<dbReference type="AlphaFoldDB" id="A0AAV1IAY4"/>
<dbReference type="SUPFAM" id="SSF49452">
    <property type="entry name" value="Starch-binding domain-like"/>
    <property type="match status" value="1"/>
</dbReference>
<keyword evidence="4" id="KW-1185">Reference proteome</keyword>
<dbReference type="GO" id="GO:2001070">
    <property type="term" value="F:starch binding"/>
    <property type="evidence" value="ECO:0007669"/>
    <property type="project" value="InterPro"/>
</dbReference>
<dbReference type="InterPro" id="IPR002044">
    <property type="entry name" value="CBM20"/>
</dbReference>
<gene>
    <name evidence="3" type="ORF">CVIRNUC_007443</name>
</gene>
<dbReference type="Pfam" id="PF00686">
    <property type="entry name" value="CBM_20"/>
    <property type="match status" value="1"/>
</dbReference>
<dbReference type="PANTHER" id="PTHR15048">
    <property type="entry name" value="STARCH-BINDING DOMAIN-CONTAINING PROTEIN 1"/>
    <property type="match status" value="1"/>
</dbReference>
<dbReference type="InterPro" id="IPR013784">
    <property type="entry name" value="Carb-bd-like_fold"/>
</dbReference>
<protein>
    <recommendedName>
        <fullName evidence="2">CBM20 domain-containing protein</fullName>
    </recommendedName>
</protein>
<evidence type="ECO:0000256" key="1">
    <source>
        <dbReference type="SAM" id="MobiDB-lite"/>
    </source>
</evidence>
<name>A0AAV1IAY4_9CHLO</name>
<dbReference type="InterPro" id="IPR013783">
    <property type="entry name" value="Ig-like_fold"/>
</dbReference>
<feature type="compositionally biased region" description="Polar residues" evidence="1">
    <location>
        <begin position="1"/>
        <end position="13"/>
    </location>
</feature>
<feature type="region of interest" description="Disordered" evidence="1">
    <location>
        <begin position="1"/>
        <end position="25"/>
    </location>
</feature>
<feature type="domain" description="CBM20" evidence="2">
    <location>
        <begin position="39"/>
        <end position="149"/>
    </location>
</feature>
<reference evidence="3 4" key="1">
    <citation type="submission" date="2023-10" db="EMBL/GenBank/DDBJ databases">
        <authorList>
            <person name="Maclean D."/>
            <person name="Macfadyen A."/>
        </authorList>
    </citation>
    <scope>NUCLEOTIDE SEQUENCE [LARGE SCALE GENOMIC DNA]</scope>
</reference>
<dbReference type="SMART" id="SM01065">
    <property type="entry name" value="CBM_2"/>
    <property type="match status" value="1"/>
</dbReference>
<evidence type="ECO:0000259" key="2">
    <source>
        <dbReference type="PROSITE" id="PS51166"/>
    </source>
</evidence>
<comment type="caution">
    <text evidence="3">The sequence shown here is derived from an EMBL/GenBank/DDBJ whole genome shotgun (WGS) entry which is preliminary data.</text>
</comment>